<organism evidence="2 3">
    <name type="scientific">Mesobacillus boroniphilus JCM 21738</name>
    <dbReference type="NCBI Taxonomy" id="1294265"/>
    <lineage>
        <taxon>Bacteria</taxon>
        <taxon>Bacillati</taxon>
        <taxon>Bacillota</taxon>
        <taxon>Bacilli</taxon>
        <taxon>Bacillales</taxon>
        <taxon>Bacillaceae</taxon>
        <taxon>Mesobacillus</taxon>
    </lineage>
</organism>
<sequence>MMERTDISSQDFVQAVERVLSEWRHSKDELDIHFQNRDSDKALPFMKRAIDLFEQFLISSNSLSPDKYCIKDCKIKPVNVEERLDFIVSRPTLFHSYKQLAELFNEQEKLFAKQTILNRSKNKRPD</sequence>
<reference evidence="2 3" key="1">
    <citation type="submission" date="2013-12" db="EMBL/GenBank/DDBJ databases">
        <title>NBRP : Genome information of microbial organism related human and environment.</title>
        <authorList>
            <person name="Hattori M."/>
            <person name="Oshima K."/>
            <person name="Inaba H."/>
            <person name="Suda W."/>
            <person name="Sakamoto M."/>
            <person name="Iino T."/>
            <person name="Kitahara M."/>
            <person name="Oshida Y."/>
            <person name="Iida T."/>
            <person name="Kudo T."/>
            <person name="Itoh T."/>
            <person name="Ahmed I."/>
            <person name="Ohkuma M."/>
        </authorList>
    </citation>
    <scope>NUCLEOTIDE SEQUENCE [LARGE SCALE GENOMIC DNA]</scope>
    <source>
        <strain evidence="2 3">JCM 21738</strain>
    </source>
</reference>
<evidence type="ECO:0000313" key="3">
    <source>
        <dbReference type="Proteomes" id="UP000018949"/>
    </source>
</evidence>
<gene>
    <name evidence="2" type="ORF">JCM21738_159</name>
</gene>
<proteinExistence type="predicted"/>
<comment type="caution">
    <text evidence="2">The sequence shown here is derived from an EMBL/GenBank/DDBJ whole genome shotgun (WGS) entry which is preliminary data.</text>
</comment>
<dbReference type="RefSeq" id="WP_052019525.1">
    <property type="nucleotide sequence ID" value="NZ_BAUW01000001.1"/>
</dbReference>
<dbReference type="Pfam" id="PF21747">
    <property type="entry name" value="YpoC"/>
    <property type="match status" value="1"/>
</dbReference>
<name>W4RGV4_9BACI</name>
<evidence type="ECO:0000313" key="2">
    <source>
        <dbReference type="EMBL" id="GAE43521.1"/>
    </source>
</evidence>
<dbReference type="AlphaFoldDB" id="W4RGV4"/>
<accession>W4RGV4</accession>
<dbReference type="EMBL" id="BAUW01000001">
    <property type="protein sequence ID" value="GAE43521.1"/>
    <property type="molecule type" value="Genomic_DNA"/>
</dbReference>
<evidence type="ECO:0000259" key="1">
    <source>
        <dbReference type="Pfam" id="PF21747"/>
    </source>
</evidence>
<protein>
    <recommendedName>
        <fullName evidence="1">YpoC-like domain-containing protein</fullName>
    </recommendedName>
</protein>
<dbReference type="InterPro" id="IPR048427">
    <property type="entry name" value="YpoC"/>
</dbReference>
<dbReference type="Proteomes" id="UP000018949">
    <property type="component" value="Unassembled WGS sequence"/>
</dbReference>
<feature type="domain" description="YpoC-like" evidence="1">
    <location>
        <begin position="14"/>
        <end position="118"/>
    </location>
</feature>
<keyword evidence="3" id="KW-1185">Reference proteome</keyword>